<comment type="catalytic activity">
    <reaction evidence="1">
        <text>Hydrolysis of alpha-(2-&gt;3)-, alpha-(2-&gt;6)-, alpha-(2-&gt;8)- glycosidic linkages of terminal sialic acid residues in oligosaccharides, glycoproteins, glycolipids, colominic acid and synthetic substrates.</text>
        <dbReference type="EC" id="3.2.1.18"/>
    </reaction>
</comment>
<evidence type="ECO:0000256" key="3">
    <source>
        <dbReference type="ARBA" id="ARBA00012733"/>
    </source>
</evidence>
<dbReference type="GO" id="GO:0009313">
    <property type="term" value="P:oligosaccharide catabolic process"/>
    <property type="evidence" value="ECO:0007669"/>
    <property type="project" value="TreeGrafter"/>
</dbReference>
<dbReference type="STRING" id="616991.GCA_000733925_04205"/>
<dbReference type="KEGG" id="aalg:AREALGSMS7_04073"/>
<dbReference type="GO" id="GO:0016020">
    <property type="term" value="C:membrane"/>
    <property type="evidence" value="ECO:0007669"/>
    <property type="project" value="TreeGrafter"/>
</dbReference>
<dbReference type="GO" id="GO:0006689">
    <property type="term" value="P:ganglioside catabolic process"/>
    <property type="evidence" value="ECO:0007669"/>
    <property type="project" value="TreeGrafter"/>
</dbReference>
<name>A0A221V1K2_9FLAO</name>
<evidence type="ECO:0000259" key="4">
    <source>
        <dbReference type="Pfam" id="PF13859"/>
    </source>
</evidence>
<dbReference type="GO" id="GO:0004308">
    <property type="term" value="F:exo-alpha-sialidase activity"/>
    <property type="evidence" value="ECO:0007669"/>
    <property type="project" value="UniProtKB-EC"/>
</dbReference>
<dbReference type="Proteomes" id="UP000204551">
    <property type="component" value="Chromosome"/>
</dbReference>
<dbReference type="SUPFAM" id="SSF50939">
    <property type="entry name" value="Sialidases"/>
    <property type="match status" value="1"/>
</dbReference>
<dbReference type="InterPro" id="IPR036278">
    <property type="entry name" value="Sialidase_sf"/>
</dbReference>
<dbReference type="Gene3D" id="2.120.10.10">
    <property type="match status" value="1"/>
</dbReference>
<evidence type="ECO:0000259" key="5">
    <source>
        <dbReference type="Pfam" id="PF14873"/>
    </source>
</evidence>
<evidence type="ECO:0000256" key="1">
    <source>
        <dbReference type="ARBA" id="ARBA00000427"/>
    </source>
</evidence>
<dbReference type="EMBL" id="CP022515">
    <property type="protein sequence ID" value="ASO07479.1"/>
    <property type="molecule type" value="Genomic_DNA"/>
</dbReference>
<dbReference type="AlphaFoldDB" id="A0A221V1K2"/>
<evidence type="ECO:0000256" key="2">
    <source>
        <dbReference type="ARBA" id="ARBA00009348"/>
    </source>
</evidence>
<keyword evidence="6" id="KW-0378">Hydrolase</keyword>
<dbReference type="PANTHER" id="PTHR10628">
    <property type="entry name" value="SIALIDASE"/>
    <property type="match status" value="1"/>
</dbReference>
<evidence type="ECO:0000313" key="6">
    <source>
        <dbReference type="EMBL" id="ASO07479.1"/>
    </source>
</evidence>
<dbReference type="InterPro" id="IPR011040">
    <property type="entry name" value="Sialidase"/>
</dbReference>
<dbReference type="RefSeq" id="WP_198319166.1">
    <property type="nucleotide sequence ID" value="NZ_CP022515.1"/>
</dbReference>
<proteinExistence type="inferred from homology"/>
<dbReference type="eggNOG" id="COG4409">
    <property type="taxonomic scope" value="Bacteria"/>
</dbReference>
<dbReference type="PROSITE" id="PS51257">
    <property type="entry name" value="PROKAR_LIPOPROTEIN"/>
    <property type="match status" value="1"/>
</dbReference>
<gene>
    <name evidence="6" type="ORF">AREALGSMS7_04073</name>
</gene>
<organism evidence="6 7">
    <name type="scientific">Arenibacter algicola</name>
    <dbReference type="NCBI Taxonomy" id="616991"/>
    <lineage>
        <taxon>Bacteria</taxon>
        <taxon>Pseudomonadati</taxon>
        <taxon>Bacteroidota</taxon>
        <taxon>Flavobacteriia</taxon>
        <taxon>Flavobacteriales</taxon>
        <taxon>Flavobacteriaceae</taxon>
        <taxon>Arenibacter</taxon>
    </lineage>
</organism>
<dbReference type="Pfam" id="PF13859">
    <property type="entry name" value="BNR_3"/>
    <property type="match status" value="1"/>
</dbReference>
<dbReference type="GO" id="GO:0005737">
    <property type="term" value="C:cytoplasm"/>
    <property type="evidence" value="ECO:0007669"/>
    <property type="project" value="TreeGrafter"/>
</dbReference>
<dbReference type="InterPro" id="IPR029456">
    <property type="entry name" value="Sialidase_N"/>
</dbReference>
<reference evidence="6 7" key="1">
    <citation type="submission" date="2017-07" db="EMBL/GenBank/DDBJ databases">
        <title>Genome Sequence of Arenibacter algicola Strain SMS7 Isolated from a culture of the Diatom Skeletonema marinoi.</title>
        <authorList>
            <person name="Topel M."/>
            <person name="Pinder M.I.M."/>
            <person name="Johansson O.N."/>
            <person name="Kourtchenko O."/>
            <person name="Godhe A."/>
            <person name="Clarke A.K."/>
        </authorList>
    </citation>
    <scope>NUCLEOTIDE SEQUENCE [LARGE SCALE GENOMIC DNA]</scope>
    <source>
        <strain evidence="6 7">SMS7</strain>
    </source>
</reference>
<keyword evidence="6" id="KW-0326">Glycosidase</keyword>
<feature type="domain" description="Sialidase" evidence="4">
    <location>
        <begin position="186"/>
        <end position="499"/>
    </location>
</feature>
<dbReference type="EC" id="3.2.1.18" evidence="3"/>
<dbReference type="Pfam" id="PF14873">
    <property type="entry name" value="BNR_assoc_N"/>
    <property type="match status" value="1"/>
</dbReference>
<protein>
    <recommendedName>
        <fullName evidence="3">exo-alpha-sialidase</fullName>
        <ecNumber evidence="3">3.2.1.18</ecNumber>
    </recommendedName>
</protein>
<sequence length="554" mass="62504">MKQKNTNSVIKMMPLFLLTILGSCKEQVEISQNLTVKTFNYPVLKEKNDNPILRIQMDSEKEGETVKAIQLNMGNTKPENLKNIRVYYTERDSLFNEKVLYGASATIQKSSLINGNQNLQKGTNYFWVSYELADNVDLTDKVYANLDYVTIGEKKLGVSNNKETKALRLGVAVRQHWDDNVHTYRIPGLTTTKDGSLLAVYDVRRESGRDLQGHMDIGVSRSIDGGNSWEPMRIALDMGEWGGLPQKFNGVSDANILVDKNTGTIYLAGLWMHGVINADGVWQENLTEESDAWNHQWRTKGSQPGFGVKQTSQFLITKSTDDGRTWSEPINLTEMCKDPKWWLWAPAPGHGITLKDGTLVIPTQGRDENGLPFSNITYSKDGGESWKTSNPASHNTTECMAVELSNGHIMLNIRDNKNREDKSETNGRKIMMTEDLGETWTEHPTSNGALIEPTCMASIHRHDYTDNQGASKSILVFSNPNSKYKRIKQTIKLSLDDGNTWPREYWMELDEGRGAGYSCITSIDNDHIGILYEGSQAHMTFQKININELIKKYD</sequence>
<dbReference type="CDD" id="cd15482">
    <property type="entry name" value="Sialidase_non-viral"/>
    <property type="match status" value="1"/>
</dbReference>
<accession>A0A221V1K2</accession>
<dbReference type="PANTHER" id="PTHR10628:SF30">
    <property type="entry name" value="EXO-ALPHA-SIALIDASE"/>
    <property type="match status" value="1"/>
</dbReference>
<comment type="similarity">
    <text evidence="2">Belongs to the glycosyl hydrolase 33 family.</text>
</comment>
<evidence type="ECO:0000313" key="7">
    <source>
        <dbReference type="Proteomes" id="UP000204551"/>
    </source>
</evidence>
<feature type="domain" description="Sialidase N-terminal" evidence="5">
    <location>
        <begin position="33"/>
        <end position="154"/>
    </location>
</feature>
<dbReference type="InterPro" id="IPR026856">
    <property type="entry name" value="Sialidase_fam"/>
</dbReference>
<dbReference type="Gene3D" id="2.60.40.1290">
    <property type="match status" value="2"/>
</dbReference>